<evidence type="ECO:0000256" key="1">
    <source>
        <dbReference type="SAM" id="MobiDB-lite"/>
    </source>
</evidence>
<dbReference type="EMBL" id="CAJVPI010000017">
    <property type="protein sequence ID" value="CAG8456851.1"/>
    <property type="molecule type" value="Genomic_DNA"/>
</dbReference>
<feature type="compositionally biased region" description="Acidic residues" evidence="1">
    <location>
        <begin position="35"/>
        <end position="48"/>
    </location>
</feature>
<feature type="region of interest" description="Disordered" evidence="1">
    <location>
        <begin position="33"/>
        <end position="59"/>
    </location>
</feature>
<evidence type="ECO:0000313" key="3">
    <source>
        <dbReference type="Proteomes" id="UP000789739"/>
    </source>
</evidence>
<evidence type="ECO:0000313" key="2">
    <source>
        <dbReference type="EMBL" id="CAG8456851.1"/>
    </source>
</evidence>
<dbReference type="AlphaFoldDB" id="A0A9N8VR16"/>
<organism evidence="2 3">
    <name type="scientific">Paraglomus brasilianum</name>
    <dbReference type="NCBI Taxonomy" id="144538"/>
    <lineage>
        <taxon>Eukaryota</taxon>
        <taxon>Fungi</taxon>
        <taxon>Fungi incertae sedis</taxon>
        <taxon>Mucoromycota</taxon>
        <taxon>Glomeromycotina</taxon>
        <taxon>Glomeromycetes</taxon>
        <taxon>Paraglomerales</taxon>
        <taxon>Paraglomeraceae</taxon>
        <taxon>Paraglomus</taxon>
    </lineage>
</organism>
<sequence>MSTDNNGNSVDVKVPGLPKIQRTKIKHILSLDSNANDDLEPTMNEDEQSSISGNEKTIN</sequence>
<protein>
    <submittedName>
        <fullName evidence="2">1643_t:CDS:1</fullName>
    </submittedName>
</protein>
<proteinExistence type="predicted"/>
<keyword evidence="3" id="KW-1185">Reference proteome</keyword>
<dbReference type="Proteomes" id="UP000789739">
    <property type="component" value="Unassembled WGS sequence"/>
</dbReference>
<gene>
    <name evidence="2" type="ORF">PBRASI_LOCUS364</name>
</gene>
<reference evidence="2" key="1">
    <citation type="submission" date="2021-06" db="EMBL/GenBank/DDBJ databases">
        <authorList>
            <person name="Kallberg Y."/>
            <person name="Tangrot J."/>
            <person name="Rosling A."/>
        </authorList>
    </citation>
    <scope>NUCLEOTIDE SEQUENCE</scope>
    <source>
        <strain evidence="2">BR232B</strain>
    </source>
</reference>
<comment type="caution">
    <text evidence="2">The sequence shown here is derived from an EMBL/GenBank/DDBJ whole genome shotgun (WGS) entry which is preliminary data.</text>
</comment>
<accession>A0A9N8VR16</accession>
<feature type="compositionally biased region" description="Polar residues" evidence="1">
    <location>
        <begin position="49"/>
        <end position="59"/>
    </location>
</feature>
<name>A0A9N8VR16_9GLOM</name>